<protein>
    <submittedName>
        <fullName evidence="1">Uncharacterized protein</fullName>
    </submittedName>
</protein>
<dbReference type="EMBL" id="MWBO01000004">
    <property type="protein sequence ID" value="OQA53386.1"/>
    <property type="molecule type" value="Genomic_DNA"/>
</dbReference>
<dbReference type="Proteomes" id="UP000485367">
    <property type="component" value="Unassembled WGS sequence"/>
</dbReference>
<dbReference type="AlphaFoldDB" id="A0A1V5SFT6"/>
<proteinExistence type="predicted"/>
<accession>A0A1V5SFT6</accession>
<evidence type="ECO:0000313" key="1">
    <source>
        <dbReference type="EMBL" id="OQA53386.1"/>
    </source>
</evidence>
<gene>
    <name evidence="1" type="ORF">BWY43_00026</name>
</gene>
<reference evidence="1" key="1">
    <citation type="submission" date="2017-02" db="EMBL/GenBank/DDBJ databases">
        <title>Delving into the versatile metabolic prowess of the omnipresent phylum Bacteroidetes.</title>
        <authorList>
            <person name="Nobu M.K."/>
            <person name="Mei R."/>
            <person name="Narihiro T."/>
            <person name="Kuroda K."/>
            <person name="Liu W.-T."/>
        </authorList>
    </citation>
    <scope>NUCLEOTIDE SEQUENCE</scope>
    <source>
        <strain evidence="1">ADurb.Bin280</strain>
    </source>
</reference>
<name>A0A1V5SFT6_9BACT</name>
<comment type="caution">
    <text evidence="1">The sequence shown here is derived from an EMBL/GenBank/DDBJ whole genome shotgun (WGS) entry which is preliminary data.</text>
</comment>
<organism evidence="1">
    <name type="scientific">candidate division WS2 bacterium ADurb.Bin280</name>
    <dbReference type="NCBI Taxonomy" id="1852829"/>
    <lineage>
        <taxon>Bacteria</taxon>
        <taxon>candidate division WS2</taxon>
    </lineage>
</organism>
<sequence>MRLLLEFKVGGHWQGVNSYDGPGPGSIANTASGEEEVLVYERRDDRYVIMRSPAKVKLKDEPGRVIDTEGLEVLAELSVGEEFEFDLKNGRMPAALPARFRCEA</sequence>